<dbReference type="InterPro" id="IPR035906">
    <property type="entry name" value="MetI-like_sf"/>
</dbReference>
<evidence type="ECO:0000256" key="1">
    <source>
        <dbReference type="ARBA" id="ARBA00004651"/>
    </source>
</evidence>
<organism evidence="9 10">
    <name type="scientific">Methanothrix harundinacea (strain 6Ac)</name>
    <name type="common">Methanosaeta harundinacea</name>
    <dbReference type="NCBI Taxonomy" id="1110509"/>
    <lineage>
        <taxon>Archaea</taxon>
        <taxon>Methanobacteriati</taxon>
        <taxon>Methanobacteriota</taxon>
        <taxon>Stenosarchaea group</taxon>
        <taxon>Methanomicrobia</taxon>
        <taxon>Methanotrichales</taxon>
        <taxon>Methanotrichaceae</taxon>
        <taxon>Methanothrix</taxon>
    </lineage>
</organism>
<evidence type="ECO:0000313" key="9">
    <source>
        <dbReference type="EMBL" id="AET64666.1"/>
    </source>
</evidence>
<dbReference type="Pfam" id="PF00528">
    <property type="entry name" value="BPD_transp_1"/>
    <property type="match status" value="1"/>
</dbReference>
<keyword evidence="4 7" id="KW-0812">Transmembrane</keyword>
<dbReference type="STRING" id="1110509.Mhar_1302"/>
<keyword evidence="10" id="KW-1185">Reference proteome</keyword>
<dbReference type="PANTHER" id="PTHR30151">
    <property type="entry name" value="ALKANE SULFONATE ABC TRANSPORTER-RELATED, MEMBRANE SUBUNIT"/>
    <property type="match status" value="1"/>
</dbReference>
<gene>
    <name evidence="9" type="ordered locus">Mhar_1302</name>
</gene>
<dbReference type="HOGENOM" id="CLU_046113_1_4_2"/>
<dbReference type="CDD" id="cd06261">
    <property type="entry name" value="TM_PBP2"/>
    <property type="match status" value="1"/>
</dbReference>
<feature type="domain" description="ABC transmembrane type-1" evidence="8">
    <location>
        <begin position="68"/>
        <end position="251"/>
    </location>
</feature>
<protein>
    <submittedName>
        <fullName evidence="9">ABC transporter, permease protein</fullName>
    </submittedName>
</protein>
<dbReference type="Gene3D" id="1.10.3720.10">
    <property type="entry name" value="MetI-like"/>
    <property type="match status" value="1"/>
</dbReference>
<dbReference type="GO" id="GO:0005886">
    <property type="term" value="C:plasma membrane"/>
    <property type="evidence" value="ECO:0007669"/>
    <property type="project" value="UniProtKB-SubCell"/>
</dbReference>
<dbReference type="InterPro" id="IPR000515">
    <property type="entry name" value="MetI-like"/>
</dbReference>
<dbReference type="EMBL" id="CP003117">
    <property type="protein sequence ID" value="AET64666.1"/>
    <property type="molecule type" value="Genomic_DNA"/>
</dbReference>
<evidence type="ECO:0000256" key="5">
    <source>
        <dbReference type="ARBA" id="ARBA00022989"/>
    </source>
</evidence>
<keyword evidence="6 7" id="KW-0472">Membrane</keyword>
<dbReference type="AlphaFoldDB" id="G7WNQ6"/>
<evidence type="ECO:0000256" key="3">
    <source>
        <dbReference type="ARBA" id="ARBA00022475"/>
    </source>
</evidence>
<keyword evidence="3" id="KW-1003">Cell membrane</keyword>
<evidence type="ECO:0000256" key="6">
    <source>
        <dbReference type="ARBA" id="ARBA00023136"/>
    </source>
</evidence>
<dbReference type="PROSITE" id="PS50928">
    <property type="entry name" value="ABC_TM1"/>
    <property type="match status" value="1"/>
</dbReference>
<feature type="transmembrane region" description="Helical" evidence="7">
    <location>
        <begin position="132"/>
        <end position="154"/>
    </location>
</feature>
<dbReference type="KEGG" id="mhi:Mhar_1302"/>
<dbReference type="PATRIC" id="fig|1110509.7.peg.1445"/>
<evidence type="ECO:0000256" key="2">
    <source>
        <dbReference type="ARBA" id="ARBA00022448"/>
    </source>
</evidence>
<dbReference type="PANTHER" id="PTHR30151:SF0">
    <property type="entry name" value="ABC TRANSPORTER PERMEASE PROTEIN MJ0413-RELATED"/>
    <property type="match status" value="1"/>
</dbReference>
<feature type="transmembrane region" description="Helical" evidence="7">
    <location>
        <begin position="21"/>
        <end position="41"/>
    </location>
</feature>
<evidence type="ECO:0000256" key="4">
    <source>
        <dbReference type="ARBA" id="ARBA00022692"/>
    </source>
</evidence>
<keyword evidence="5 7" id="KW-1133">Transmembrane helix</keyword>
<dbReference type="RefSeq" id="WP_014586851.1">
    <property type="nucleotide sequence ID" value="NC_017527.1"/>
</dbReference>
<feature type="transmembrane region" description="Helical" evidence="7">
    <location>
        <begin position="175"/>
        <end position="206"/>
    </location>
</feature>
<evidence type="ECO:0000313" key="10">
    <source>
        <dbReference type="Proteomes" id="UP000005877"/>
    </source>
</evidence>
<comment type="similarity">
    <text evidence="7">Belongs to the binding-protein-dependent transport system permease family.</text>
</comment>
<feature type="transmembrane region" description="Helical" evidence="7">
    <location>
        <begin position="106"/>
        <end position="126"/>
    </location>
</feature>
<proteinExistence type="inferred from homology"/>
<name>G7WNQ6_METH6</name>
<dbReference type="Proteomes" id="UP000005877">
    <property type="component" value="Chromosome"/>
</dbReference>
<feature type="transmembrane region" description="Helical" evidence="7">
    <location>
        <begin position="226"/>
        <end position="247"/>
    </location>
</feature>
<comment type="subcellular location">
    <subcellularLocation>
        <location evidence="1 7">Cell membrane</location>
        <topology evidence="1 7">Multi-pass membrane protein</topology>
    </subcellularLocation>
</comment>
<dbReference type="SUPFAM" id="SSF161098">
    <property type="entry name" value="MetI-like"/>
    <property type="match status" value="1"/>
</dbReference>
<accession>G7WNQ6</accession>
<feature type="transmembrane region" description="Helical" evidence="7">
    <location>
        <begin position="72"/>
        <end position="94"/>
    </location>
</feature>
<sequence>MDRSDSPLVERVRDGIADHGVEALSVMGLIVVWQLLAAAIANPLKLPSFFQVVDALLRQWETILWVDLRVSLIHFSMGMAAGLLVALPIGMAMGWSRVADRVFDPIVELIRPIPPLAWIPFAIIWFGLTPQAAGFIVFVGAVFPILINSYVGFRSVPRIYVESAMVLGATRNRDLIRYVAIPSALPSIAAGIRIAMGIAWMCIVAAEMFGASTRSGLGYRLWDYYSLHMMDLVFLYMIVLGLLGLLIDRTFRFVVQERLLRWQEGLRQN</sequence>
<dbReference type="GeneID" id="12510471"/>
<evidence type="ECO:0000256" key="7">
    <source>
        <dbReference type="RuleBase" id="RU363032"/>
    </source>
</evidence>
<keyword evidence="2 7" id="KW-0813">Transport</keyword>
<dbReference type="GO" id="GO:0055085">
    <property type="term" value="P:transmembrane transport"/>
    <property type="evidence" value="ECO:0007669"/>
    <property type="project" value="InterPro"/>
</dbReference>
<evidence type="ECO:0000259" key="8">
    <source>
        <dbReference type="PROSITE" id="PS50928"/>
    </source>
</evidence>
<reference evidence="9 10" key="1">
    <citation type="journal article" date="2012" name="PLoS ONE">
        <title>The genome characteristics and predicted function of methyl-group oxidation pathway in the obligate aceticlastic methanogens, Methanosaeta spp.</title>
        <authorList>
            <person name="Zhu J."/>
            <person name="Zheng H."/>
            <person name="Ai G."/>
            <person name="Zhang G."/>
            <person name="Liu D."/>
            <person name="Liu X."/>
            <person name="Dong X."/>
        </authorList>
    </citation>
    <scope>NUCLEOTIDE SEQUENCE [LARGE SCALE GENOMIC DNA]</scope>
    <source>
        <strain evidence="9 10">6Ac</strain>
    </source>
</reference>